<feature type="compositionally biased region" description="Acidic residues" evidence="1">
    <location>
        <begin position="302"/>
        <end position="314"/>
    </location>
</feature>
<evidence type="ECO:0000256" key="1">
    <source>
        <dbReference type="SAM" id="MobiDB-lite"/>
    </source>
</evidence>
<dbReference type="EMBL" id="JBHUDO010000002">
    <property type="protein sequence ID" value="MFD1645362.1"/>
    <property type="molecule type" value="Genomic_DNA"/>
</dbReference>
<dbReference type="Pfam" id="PF24042">
    <property type="entry name" value="DUF7351"/>
    <property type="match status" value="1"/>
</dbReference>
<proteinExistence type="predicted"/>
<evidence type="ECO:0000259" key="2">
    <source>
        <dbReference type="Pfam" id="PF24038"/>
    </source>
</evidence>
<evidence type="ECO:0000259" key="3">
    <source>
        <dbReference type="Pfam" id="PF24042"/>
    </source>
</evidence>
<gene>
    <name evidence="4" type="ORF">ACFSBL_06680</name>
</gene>
<organism evidence="4 5">
    <name type="scientific">Haloarchaeobius litoreus</name>
    <dbReference type="NCBI Taxonomy" id="755306"/>
    <lineage>
        <taxon>Archaea</taxon>
        <taxon>Methanobacteriati</taxon>
        <taxon>Methanobacteriota</taxon>
        <taxon>Stenosarchaea group</taxon>
        <taxon>Halobacteria</taxon>
        <taxon>Halobacteriales</taxon>
        <taxon>Halorubellaceae</taxon>
        <taxon>Haloarchaeobius</taxon>
    </lineage>
</organism>
<protein>
    <submittedName>
        <fullName evidence="4">Helix-turn-helix domain-containing protein</fullName>
    </submittedName>
</protein>
<dbReference type="InterPro" id="IPR055775">
    <property type="entry name" value="DUF7351"/>
</dbReference>
<dbReference type="InterPro" id="IPR055771">
    <property type="entry name" value="DUF7347"/>
</dbReference>
<comment type="caution">
    <text evidence="4">The sequence shown here is derived from an EMBL/GenBank/DDBJ whole genome shotgun (WGS) entry which is preliminary data.</text>
</comment>
<dbReference type="RefSeq" id="WP_256399126.1">
    <property type="nucleotide sequence ID" value="NZ_JANHJR010000001.1"/>
</dbReference>
<feature type="domain" description="DUF7351" evidence="3">
    <location>
        <begin position="102"/>
        <end position="285"/>
    </location>
</feature>
<feature type="domain" description="DUF7347" evidence="2">
    <location>
        <begin position="8"/>
        <end position="84"/>
    </location>
</feature>
<keyword evidence="5" id="KW-1185">Reference proteome</keyword>
<accession>A0ABD6DH67</accession>
<dbReference type="Pfam" id="PF24038">
    <property type="entry name" value="DUF7347"/>
    <property type="match status" value="1"/>
</dbReference>
<feature type="region of interest" description="Disordered" evidence="1">
    <location>
        <begin position="286"/>
        <end position="314"/>
    </location>
</feature>
<dbReference type="AlphaFoldDB" id="A0ABD6DH67"/>
<reference evidence="4 5" key="1">
    <citation type="journal article" date="2019" name="Int. J. Syst. Evol. Microbiol.">
        <title>The Global Catalogue of Microorganisms (GCM) 10K type strain sequencing project: providing services to taxonomists for standard genome sequencing and annotation.</title>
        <authorList>
            <consortium name="The Broad Institute Genomics Platform"/>
            <consortium name="The Broad Institute Genome Sequencing Center for Infectious Disease"/>
            <person name="Wu L."/>
            <person name="Ma J."/>
        </authorList>
    </citation>
    <scope>NUCLEOTIDE SEQUENCE [LARGE SCALE GENOMIC DNA]</scope>
    <source>
        <strain evidence="4 5">CGMCC 1.10390</strain>
    </source>
</reference>
<evidence type="ECO:0000313" key="5">
    <source>
        <dbReference type="Proteomes" id="UP001597034"/>
    </source>
</evidence>
<dbReference type="InterPro" id="IPR036388">
    <property type="entry name" value="WH-like_DNA-bd_sf"/>
</dbReference>
<dbReference type="Gene3D" id="1.10.10.10">
    <property type="entry name" value="Winged helix-like DNA-binding domain superfamily/Winged helix DNA-binding domain"/>
    <property type="match status" value="1"/>
</dbReference>
<name>A0ABD6DH67_9EURY</name>
<evidence type="ECO:0000313" key="4">
    <source>
        <dbReference type="EMBL" id="MFD1645362.1"/>
    </source>
</evidence>
<sequence>MTDGGDASDAFDALGSETRMGVLQTLVEDGGPVDRSFSELFDASDEDTSAGFAYHLRQLVGTFVRKRSDERYELTDAGLRVARGVAAGAYTDSVDREPVALDEPCPFCDEAALEARTADNVTTVGCVACERDLLELPFPPAGYATHDDDSLPAAFDRYHRHRIGAFGDGICPTCGGRVRSRVEPVDDGVGHEADGDDRPQPVTARYACEGCGDRLRCPVSLTVFDHPSVVAFYHDHDEDVTDRPVWNVGGEWRETLLSTDPLAVRVTTGLDDEELALYVARDGSVVEHQRRSVEPATPEAGDAADAEAAEAESA</sequence>
<dbReference type="Proteomes" id="UP001597034">
    <property type="component" value="Unassembled WGS sequence"/>
</dbReference>